<dbReference type="GO" id="GO:0031047">
    <property type="term" value="P:regulatory ncRNA-mediated gene silencing"/>
    <property type="evidence" value="ECO:0007669"/>
    <property type="project" value="UniProtKB-KW"/>
</dbReference>
<dbReference type="Proteomes" id="UP001293254">
    <property type="component" value="Unassembled WGS sequence"/>
</dbReference>
<keyword evidence="4" id="KW-0694">RNA-binding</keyword>
<feature type="region of interest" description="Disordered" evidence="7">
    <location>
        <begin position="209"/>
        <end position="233"/>
    </location>
</feature>
<evidence type="ECO:0000313" key="10">
    <source>
        <dbReference type="EMBL" id="KAK4425100.1"/>
    </source>
</evidence>
<feature type="compositionally biased region" description="Basic and acidic residues" evidence="7">
    <location>
        <begin position="874"/>
        <end position="892"/>
    </location>
</feature>
<feature type="region of interest" description="Disordered" evidence="7">
    <location>
        <begin position="789"/>
        <end position="998"/>
    </location>
</feature>
<comment type="subcellular location">
    <subcellularLocation>
        <location evidence="1">Nucleus</location>
    </subcellularLocation>
</comment>
<accession>A0AAE1Y7N7</accession>
<dbReference type="SUPFAM" id="SSF109905">
    <property type="entry name" value="Surp module (SWAP domain)"/>
    <property type="match status" value="1"/>
</dbReference>
<keyword evidence="5" id="KW-0943">RNA-mediated gene silencing</keyword>
<name>A0AAE1Y7N7_9LAMI</name>
<dbReference type="InterPro" id="IPR011666">
    <property type="entry name" value="DUF1604"/>
</dbReference>
<gene>
    <name evidence="10" type="ORF">Salat_1703800</name>
</gene>
<keyword evidence="6" id="KW-0539">Nucleus</keyword>
<dbReference type="GO" id="GO:0003723">
    <property type="term" value="F:RNA binding"/>
    <property type="evidence" value="ECO:0007669"/>
    <property type="project" value="UniProtKB-KW"/>
</dbReference>
<feature type="compositionally biased region" description="Basic and acidic residues" evidence="7">
    <location>
        <begin position="858"/>
        <end position="867"/>
    </location>
</feature>
<feature type="region of interest" description="Disordered" evidence="7">
    <location>
        <begin position="456"/>
        <end position="477"/>
    </location>
</feature>
<reference evidence="10" key="1">
    <citation type="submission" date="2020-06" db="EMBL/GenBank/DDBJ databases">
        <authorList>
            <person name="Li T."/>
            <person name="Hu X."/>
            <person name="Zhang T."/>
            <person name="Song X."/>
            <person name="Zhang H."/>
            <person name="Dai N."/>
            <person name="Sheng W."/>
            <person name="Hou X."/>
            <person name="Wei L."/>
        </authorList>
    </citation>
    <scope>NUCLEOTIDE SEQUENCE</scope>
    <source>
        <strain evidence="10">3651</strain>
        <tissue evidence="10">Leaf</tissue>
    </source>
</reference>
<feature type="region of interest" description="Disordered" evidence="7">
    <location>
        <begin position="690"/>
        <end position="713"/>
    </location>
</feature>
<evidence type="ECO:0000256" key="2">
    <source>
        <dbReference type="ARBA" id="ARBA00022604"/>
    </source>
</evidence>
<comment type="caution">
    <text evidence="10">The sequence shown here is derived from an EMBL/GenBank/DDBJ whole genome shotgun (WGS) entry which is preliminary data.</text>
</comment>
<protein>
    <submittedName>
        <fullName evidence="10">G patch domain-containing protein TGH</fullName>
    </submittedName>
</protein>
<feature type="compositionally biased region" description="Basic residues" evidence="7">
    <location>
        <begin position="911"/>
        <end position="923"/>
    </location>
</feature>
<dbReference type="InterPro" id="IPR000467">
    <property type="entry name" value="G_patch_dom"/>
</dbReference>
<dbReference type="PROSITE" id="PS50174">
    <property type="entry name" value="G_PATCH"/>
    <property type="match status" value="1"/>
</dbReference>
<dbReference type="PANTHER" id="PTHR13384">
    <property type="entry name" value="G PATCH DOMAIN-CONTAINING PROTEIN 1"/>
    <property type="match status" value="1"/>
</dbReference>
<dbReference type="InterPro" id="IPR000061">
    <property type="entry name" value="Surp"/>
</dbReference>
<dbReference type="Pfam" id="PF26093">
    <property type="entry name" value="HTH_TGH"/>
    <property type="match status" value="1"/>
</dbReference>
<dbReference type="InterPro" id="IPR035967">
    <property type="entry name" value="SWAP/Surp_sf"/>
</dbReference>
<feature type="compositionally biased region" description="Basic residues" evidence="7">
    <location>
        <begin position="960"/>
        <end position="981"/>
    </location>
</feature>
<sequence>MSSDDEDFVFYGTPIEREEEITTRKKKAIAEASGQLRTALPPWKQEVTDEEGRRRFHGAFTGGFSAGFYNTVGSKEGWTPQSFTSSRKNRAEVKQQSIYNFLDEDEKAELEGRSLGTSMQFDTFGFTAAELARKQVEKEQQQRPSTIPGPVPDELIVPATESIGVKLLLKMGWRQGRSIKDLNRNSLYDARREARKAFLALSESTGSQIDNSKLDEEDAGNVQDLPIDNDNRFSKSTPAYVLNPKQDLYGLGYDPFKHAPEFREKKRLRMSGDKEMKPYTSLSIKGKIGPGFGIGALEDLDAEDEDVYASGYDFQDTYVQEIEEPSRVNVDTLRILDKRKDGVLPGFKVATISESQLERFDPPAIPKDFVPHHKFLAPLGNDGKNAEIPPPEVPAPEDNNLKVLIEGVATLVARCGKLFEDLSREKNQSNPLFGFLSGGNGSDYYARKLWEERQKRGEQTKLWEGKKPQNSEQMTAERRGKILGEKALEKSSRDSSSLVASAASVNVQFNLSDTFTKPASIDDQSDIRKPFLDDPEKQKRFEQFLKEKYEGGLRTKDSGGASNMSEAARARERLEFETAAVAIEKGNPGKESKATSQLLADLTGAAGLQFITGGIEKDKVQQDEELITKAMYPKREEFQWRPAPILCKRFDLIDPYMGKPPPAPRARSKMDSLIFMPDSIKTTTVEEHIRTEQPSSLVPQVHNGKQGGGTTDKEVAGEVEVENVERPVDLYKAIFSDDSDDEEEITTSNQVEDTEKKIEVANTTLNRLIAGDFLESLGKELGLMVPPETPVSEIKAGERGPQKESVNVDKGNDDPLPFEKKRSDSQNIVGSSTNGERTEKKPANLHKTSSDVFLNRVTHIDGGKTADRGSFGDSSKERRFPNAPGGERDLNTHRTLNRSQSSSSSEDERSRKRSSRHRHKNRRSNTSDSDASSDSDDYRDRHHLKSRRKEKGSSREKSSSRRHSKHHKHKRKDSPSRSHRSSGKDHENRKRKKSKYEE</sequence>
<keyword evidence="2" id="KW-0341">Growth regulation</keyword>
<feature type="compositionally biased region" description="Polar residues" evidence="7">
    <location>
        <begin position="825"/>
        <end position="835"/>
    </location>
</feature>
<feature type="compositionally biased region" description="Basic and acidic residues" evidence="7">
    <location>
        <begin position="795"/>
        <end position="824"/>
    </location>
</feature>
<keyword evidence="3" id="KW-0507">mRNA processing</keyword>
<reference evidence="10" key="2">
    <citation type="journal article" date="2024" name="Plant">
        <title>Genomic evolution and insights into agronomic trait innovations of Sesamum species.</title>
        <authorList>
            <person name="Miao H."/>
            <person name="Wang L."/>
            <person name="Qu L."/>
            <person name="Liu H."/>
            <person name="Sun Y."/>
            <person name="Le M."/>
            <person name="Wang Q."/>
            <person name="Wei S."/>
            <person name="Zheng Y."/>
            <person name="Lin W."/>
            <person name="Duan Y."/>
            <person name="Cao H."/>
            <person name="Xiong S."/>
            <person name="Wang X."/>
            <person name="Wei L."/>
            <person name="Li C."/>
            <person name="Ma Q."/>
            <person name="Ju M."/>
            <person name="Zhao R."/>
            <person name="Li G."/>
            <person name="Mu C."/>
            <person name="Tian Q."/>
            <person name="Mei H."/>
            <person name="Zhang T."/>
            <person name="Gao T."/>
            <person name="Zhang H."/>
        </authorList>
    </citation>
    <scope>NUCLEOTIDE SEQUENCE</scope>
    <source>
        <strain evidence="10">3651</strain>
    </source>
</reference>
<organism evidence="10 11">
    <name type="scientific">Sesamum alatum</name>
    <dbReference type="NCBI Taxonomy" id="300844"/>
    <lineage>
        <taxon>Eukaryota</taxon>
        <taxon>Viridiplantae</taxon>
        <taxon>Streptophyta</taxon>
        <taxon>Embryophyta</taxon>
        <taxon>Tracheophyta</taxon>
        <taxon>Spermatophyta</taxon>
        <taxon>Magnoliopsida</taxon>
        <taxon>eudicotyledons</taxon>
        <taxon>Gunneridae</taxon>
        <taxon>Pentapetalae</taxon>
        <taxon>asterids</taxon>
        <taxon>lamiids</taxon>
        <taxon>Lamiales</taxon>
        <taxon>Pedaliaceae</taxon>
        <taxon>Sesamum</taxon>
    </lineage>
</organism>
<dbReference type="Pfam" id="PF01805">
    <property type="entry name" value="Surp"/>
    <property type="match status" value="1"/>
</dbReference>
<feature type="compositionally biased region" description="Basic residues" evidence="7">
    <location>
        <begin position="989"/>
        <end position="998"/>
    </location>
</feature>
<evidence type="ECO:0000259" key="8">
    <source>
        <dbReference type="PROSITE" id="PS50128"/>
    </source>
</evidence>
<dbReference type="GO" id="GO:0005634">
    <property type="term" value="C:nucleus"/>
    <property type="evidence" value="ECO:0007669"/>
    <property type="project" value="UniProtKB-SubCell"/>
</dbReference>
<dbReference type="EMBL" id="JACGWO010000006">
    <property type="protein sequence ID" value="KAK4425100.1"/>
    <property type="molecule type" value="Genomic_DNA"/>
</dbReference>
<dbReference type="PROSITE" id="PS50128">
    <property type="entry name" value="SURP"/>
    <property type="match status" value="1"/>
</dbReference>
<feature type="domain" description="G-patch" evidence="9">
    <location>
        <begin position="160"/>
        <end position="179"/>
    </location>
</feature>
<dbReference type="AlphaFoldDB" id="A0AAE1Y7N7"/>
<evidence type="ECO:0000256" key="1">
    <source>
        <dbReference type="ARBA" id="ARBA00004123"/>
    </source>
</evidence>
<dbReference type="Pfam" id="PF07713">
    <property type="entry name" value="DUF1604"/>
    <property type="match status" value="1"/>
</dbReference>
<dbReference type="FunFam" id="1.10.10.790:FF:000012">
    <property type="entry name" value="G patch domain-containing protein TGH"/>
    <property type="match status" value="1"/>
</dbReference>
<feature type="compositionally biased region" description="Basic residues" evidence="7">
    <location>
        <begin position="941"/>
        <end position="950"/>
    </location>
</feature>
<dbReference type="GO" id="GO:0006397">
    <property type="term" value="P:mRNA processing"/>
    <property type="evidence" value="ECO:0007669"/>
    <property type="project" value="UniProtKB-KW"/>
</dbReference>
<evidence type="ECO:0000313" key="11">
    <source>
        <dbReference type="Proteomes" id="UP001293254"/>
    </source>
</evidence>
<dbReference type="PANTHER" id="PTHR13384:SF19">
    <property type="entry name" value="G PATCH DOMAIN-CONTAINING PROTEIN 1"/>
    <property type="match status" value="1"/>
</dbReference>
<feature type="domain" description="SURP motif" evidence="8">
    <location>
        <begin position="404"/>
        <end position="446"/>
    </location>
</feature>
<evidence type="ECO:0000256" key="4">
    <source>
        <dbReference type="ARBA" id="ARBA00022884"/>
    </source>
</evidence>
<dbReference type="Gene3D" id="1.10.10.790">
    <property type="entry name" value="Surp module"/>
    <property type="match status" value="1"/>
</dbReference>
<proteinExistence type="predicted"/>
<dbReference type="SMART" id="SM00648">
    <property type="entry name" value="SWAP"/>
    <property type="match status" value="1"/>
</dbReference>
<evidence type="ECO:0000256" key="6">
    <source>
        <dbReference type="ARBA" id="ARBA00023242"/>
    </source>
</evidence>
<keyword evidence="11" id="KW-1185">Reference proteome</keyword>
<evidence type="ECO:0000256" key="7">
    <source>
        <dbReference type="SAM" id="MobiDB-lite"/>
    </source>
</evidence>
<evidence type="ECO:0000256" key="3">
    <source>
        <dbReference type="ARBA" id="ARBA00022664"/>
    </source>
</evidence>
<evidence type="ECO:0000259" key="9">
    <source>
        <dbReference type="PROSITE" id="PS50174"/>
    </source>
</evidence>
<evidence type="ECO:0000256" key="5">
    <source>
        <dbReference type="ARBA" id="ARBA00023158"/>
    </source>
</evidence>